<gene>
    <name evidence="7" type="ORF">A3844_07765</name>
</gene>
<dbReference type="EMBL" id="LVWI01000030">
    <property type="protein sequence ID" value="OKP88580.1"/>
    <property type="molecule type" value="Genomic_DNA"/>
</dbReference>
<evidence type="ECO:0000256" key="2">
    <source>
        <dbReference type="ARBA" id="ARBA00022475"/>
    </source>
</evidence>
<feature type="transmembrane region" description="Helical" evidence="6">
    <location>
        <begin position="244"/>
        <end position="267"/>
    </location>
</feature>
<comment type="caution">
    <text evidence="7">The sequence shown here is derived from an EMBL/GenBank/DDBJ whole genome shotgun (WGS) entry which is preliminary data.</text>
</comment>
<dbReference type="PANTHER" id="PTHR30250">
    <property type="entry name" value="PST FAMILY PREDICTED COLANIC ACID TRANSPORTER"/>
    <property type="match status" value="1"/>
</dbReference>
<evidence type="ECO:0000256" key="3">
    <source>
        <dbReference type="ARBA" id="ARBA00022692"/>
    </source>
</evidence>
<dbReference type="PANTHER" id="PTHR30250:SF11">
    <property type="entry name" value="O-ANTIGEN TRANSPORTER-RELATED"/>
    <property type="match status" value="1"/>
</dbReference>
<organism evidence="7 8">
    <name type="scientific">Paenibacillus helianthi</name>
    <dbReference type="NCBI Taxonomy" id="1349432"/>
    <lineage>
        <taxon>Bacteria</taxon>
        <taxon>Bacillati</taxon>
        <taxon>Bacillota</taxon>
        <taxon>Bacilli</taxon>
        <taxon>Bacillales</taxon>
        <taxon>Paenibacillaceae</taxon>
        <taxon>Paenibacillus</taxon>
    </lineage>
</organism>
<evidence type="ECO:0000256" key="4">
    <source>
        <dbReference type="ARBA" id="ARBA00022989"/>
    </source>
</evidence>
<feature type="transmembrane region" description="Helical" evidence="6">
    <location>
        <begin position="48"/>
        <end position="67"/>
    </location>
</feature>
<evidence type="ECO:0000256" key="5">
    <source>
        <dbReference type="ARBA" id="ARBA00023136"/>
    </source>
</evidence>
<keyword evidence="4 6" id="KW-1133">Transmembrane helix</keyword>
<feature type="transmembrane region" description="Helical" evidence="6">
    <location>
        <begin position="216"/>
        <end position="238"/>
    </location>
</feature>
<keyword evidence="2" id="KW-1003">Cell membrane</keyword>
<reference evidence="7 8" key="1">
    <citation type="submission" date="2016-03" db="EMBL/GenBank/DDBJ databases">
        <authorList>
            <person name="Sant'Anna F.H."/>
            <person name="Ambrosini A."/>
            <person name="Souza R."/>
            <person name="Bach E."/>
            <person name="Fernandes G."/>
            <person name="Balsanelli E."/>
            <person name="Baura V.A."/>
            <person name="Souza E.M."/>
            <person name="Passaglia L."/>
        </authorList>
    </citation>
    <scope>NUCLEOTIDE SEQUENCE [LARGE SCALE GENOMIC DNA]</scope>
    <source>
        <strain evidence="7 8">P26E</strain>
    </source>
</reference>
<comment type="subcellular location">
    <subcellularLocation>
        <location evidence="1">Cell membrane</location>
        <topology evidence="1">Multi-pass membrane protein</topology>
    </subcellularLocation>
</comment>
<proteinExistence type="predicted"/>
<feature type="transmembrane region" description="Helical" evidence="6">
    <location>
        <begin position="332"/>
        <end position="351"/>
    </location>
</feature>
<feature type="transmembrane region" description="Helical" evidence="6">
    <location>
        <begin position="363"/>
        <end position="381"/>
    </location>
</feature>
<keyword evidence="3 6" id="KW-0812">Transmembrane</keyword>
<feature type="transmembrane region" description="Helical" evidence="6">
    <location>
        <begin position="20"/>
        <end position="42"/>
    </location>
</feature>
<evidence type="ECO:0000256" key="6">
    <source>
        <dbReference type="SAM" id="Phobius"/>
    </source>
</evidence>
<feature type="transmembrane region" description="Helical" evidence="6">
    <location>
        <begin position="387"/>
        <end position="411"/>
    </location>
</feature>
<evidence type="ECO:0008006" key="9">
    <source>
        <dbReference type="Google" id="ProtNLM"/>
    </source>
</evidence>
<name>A0ABX3ERB2_9BACL</name>
<feature type="transmembrane region" description="Helical" evidence="6">
    <location>
        <begin position="175"/>
        <end position="195"/>
    </location>
</feature>
<feature type="transmembrane region" description="Helical" evidence="6">
    <location>
        <begin position="294"/>
        <end position="312"/>
    </location>
</feature>
<accession>A0ABX3ERB2</accession>
<dbReference type="Pfam" id="PF01943">
    <property type="entry name" value="Polysacc_synt"/>
    <property type="match status" value="1"/>
</dbReference>
<keyword evidence="5 6" id="KW-0472">Membrane</keyword>
<protein>
    <recommendedName>
        <fullName evidence="9">Polysaccharide biosynthesis protein</fullName>
    </recommendedName>
</protein>
<dbReference type="InterPro" id="IPR050833">
    <property type="entry name" value="Poly_Biosynth_Transport"/>
</dbReference>
<keyword evidence="8" id="KW-1185">Reference proteome</keyword>
<dbReference type="InterPro" id="IPR002797">
    <property type="entry name" value="Polysacc_synth"/>
</dbReference>
<sequence length="418" mass="46754">MVSEQTKISNQKSLSKNFVWTFSGNIIYSVCQWFIIVLLAKMGSGHMVGQYTLGLALTAPIYMLLNLQLRSIQATDPKASFSFSHYLGMRILTSTLAMFIIVGIIGFGDYDTQTSMVILLISISKYIESIGDVIYGQIQKEERMDQISTALILKSILSIFFICISFFIFGSIYGVIIGLISSWLLVLAFYEIPILRKYTHFRPKFSWVDLKSLLKLSFPLGVVMMLISLNTNIPRYFIEKTSGISALGYFSAISYIMVAGSTIVNALGQSSTPKLASYFSLSKYDEFRRLMRKLIFLGVIIGVTGLSIVSLFGKKILTIIYSSDYANYSNVFIIIMLASSFEFISSFLGYGITSARHFKIQPIISLGVVITSIVSCYVFSMNWGLTGIAYAITLTSFVQLLGNVIVMFFIIKSSKRRI</sequence>
<evidence type="ECO:0000256" key="1">
    <source>
        <dbReference type="ARBA" id="ARBA00004651"/>
    </source>
</evidence>
<dbReference type="Proteomes" id="UP000186058">
    <property type="component" value="Unassembled WGS sequence"/>
</dbReference>
<feature type="transmembrane region" description="Helical" evidence="6">
    <location>
        <begin position="87"/>
        <end position="108"/>
    </location>
</feature>
<evidence type="ECO:0000313" key="8">
    <source>
        <dbReference type="Proteomes" id="UP000186058"/>
    </source>
</evidence>
<evidence type="ECO:0000313" key="7">
    <source>
        <dbReference type="EMBL" id="OKP88580.1"/>
    </source>
</evidence>
<feature type="transmembrane region" description="Helical" evidence="6">
    <location>
        <begin position="147"/>
        <end position="169"/>
    </location>
</feature>